<dbReference type="EMBL" id="AUBJ02000001">
    <property type="protein sequence ID" value="MCP2333543.1"/>
    <property type="molecule type" value="Genomic_DNA"/>
</dbReference>
<feature type="transmembrane region" description="Helical" evidence="2">
    <location>
        <begin position="299"/>
        <end position="319"/>
    </location>
</feature>
<proteinExistence type="predicted"/>
<feature type="transmembrane region" description="Helical" evidence="2">
    <location>
        <begin position="273"/>
        <end position="292"/>
    </location>
</feature>
<feature type="transmembrane region" description="Helical" evidence="2">
    <location>
        <begin position="325"/>
        <end position="346"/>
    </location>
</feature>
<evidence type="ECO:0000256" key="1">
    <source>
        <dbReference type="SAM" id="MobiDB-lite"/>
    </source>
</evidence>
<organism evidence="3 4">
    <name type="scientific">Actinoalloteichus caeruleus DSM 43889</name>
    <dbReference type="NCBI Taxonomy" id="1120930"/>
    <lineage>
        <taxon>Bacteria</taxon>
        <taxon>Bacillati</taxon>
        <taxon>Actinomycetota</taxon>
        <taxon>Actinomycetes</taxon>
        <taxon>Pseudonocardiales</taxon>
        <taxon>Pseudonocardiaceae</taxon>
        <taxon>Actinoalloteichus</taxon>
        <taxon>Actinoalloteichus cyanogriseus</taxon>
    </lineage>
</organism>
<evidence type="ECO:0000256" key="2">
    <source>
        <dbReference type="SAM" id="Phobius"/>
    </source>
</evidence>
<reference evidence="3 4" key="2">
    <citation type="submission" date="2022-06" db="EMBL/GenBank/DDBJ databases">
        <title>Genomic Encyclopedia of Type Strains, Phase I: the one thousand microbial genomes (KMG-I) project.</title>
        <authorList>
            <person name="Kyrpides N."/>
        </authorList>
    </citation>
    <scope>NUCLEOTIDE SEQUENCE [LARGE SCALE GENOMIC DNA]</scope>
    <source>
        <strain evidence="3 4">DSM 43889</strain>
    </source>
</reference>
<dbReference type="PANTHER" id="PTHR34821">
    <property type="entry name" value="INNER MEMBRANE PROTEIN YDCZ"/>
    <property type="match status" value="1"/>
</dbReference>
<feature type="region of interest" description="Disordered" evidence="1">
    <location>
        <begin position="85"/>
        <end position="114"/>
    </location>
</feature>
<feature type="compositionally biased region" description="Low complexity" evidence="1">
    <location>
        <begin position="92"/>
        <end position="114"/>
    </location>
</feature>
<keyword evidence="2" id="KW-1133">Transmembrane helix</keyword>
<name>A0ABT1JM01_ACTCY</name>
<evidence type="ECO:0000313" key="4">
    <source>
        <dbReference type="Proteomes" id="UP000791080"/>
    </source>
</evidence>
<accession>A0ABT1JM01</accession>
<keyword evidence="4" id="KW-1185">Reference proteome</keyword>
<evidence type="ECO:0000313" key="3">
    <source>
        <dbReference type="EMBL" id="MCP2333543.1"/>
    </source>
</evidence>
<protein>
    <submittedName>
        <fullName evidence="3">Transporter family-2 protein</fullName>
    </submittedName>
</protein>
<reference evidence="3 4" key="1">
    <citation type="submission" date="2013-07" db="EMBL/GenBank/DDBJ databases">
        <authorList>
            <consortium name="DOE Joint Genome Institute"/>
            <person name="Reeve W."/>
            <person name="Huntemann M."/>
            <person name="Han J."/>
            <person name="Chen A."/>
            <person name="Kyrpides N."/>
            <person name="Mavromatis K."/>
            <person name="Markowitz V."/>
            <person name="Palaniappan K."/>
            <person name="Ivanova N."/>
            <person name="Schaumberg A."/>
            <person name="Pati A."/>
            <person name="Liolios K."/>
            <person name="Nordberg H.P."/>
            <person name="Cantor M.N."/>
            <person name="Hua S.X."/>
            <person name="Woyke T."/>
        </authorList>
    </citation>
    <scope>NUCLEOTIDE SEQUENCE [LARGE SCALE GENOMIC DNA]</scope>
    <source>
        <strain evidence="3 4">DSM 43889</strain>
    </source>
</reference>
<dbReference type="RefSeq" id="WP_016696838.1">
    <property type="nucleotide sequence ID" value="NZ_AUBJ02000001.1"/>
</dbReference>
<gene>
    <name evidence="3" type="ORF">G443_003813</name>
</gene>
<dbReference type="InterPro" id="IPR006750">
    <property type="entry name" value="YdcZ"/>
</dbReference>
<feature type="transmembrane region" description="Helical" evidence="2">
    <location>
        <begin position="241"/>
        <end position="261"/>
    </location>
</feature>
<feature type="transmembrane region" description="Helical" evidence="2">
    <location>
        <begin position="48"/>
        <end position="69"/>
    </location>
</feature>
<dbReference type="PANTHER" id="PTHR34821:SF2">
    <property type="entry name" value="INNER MEMBRANE PROTEIN YDCZ"/>
    <property type="match status" value="1"/>
</dbReference>
<feature type="transmembrane region" description="Helical" evidence="2">
    <location>
        <begin position="179"/>
        <end position="198"/>
    </location>
</feature>
<dbReference type="Proteomes" id="UP000791080">
    <property type="component" value="Unassembled WGS sequence"/>
</dbReference>
<keyword evidence="2" id="KW-0472">Membrane</keyword>
<sequence>MTTEPPTAGNGQPSRLLALGIAGAVVAGLGMAAQSRVNGELAGRLGSGVAAAVVSFGTGLLLVALFALASPTARRGLGRVLAALRSGGGSPGSSSSRPRDTTGSGARAPSPAAPGEPRLRWWHCLGGLCGAFLVLSQGLTVGSVGVAVFTVAVVAGQVTSGMVVDRLGVGPGGKRPVTWLRMVGAVIALCAVVIAMSGELSDPSRLGLAVLPALAGVAIAWQQAVNGQVGVVARSPLPPTLVNFVVGLTGLLVALAVLLVLGDRPAPLPAEPVLYVGGPLGVLFIAIGAVAVRHTGVLVFAMSAVAGQLSGAVLLDLVLPATDGPMSVATLAGSALTLLGAVLAVVPGRTRRGRGLER</sequence>
<keyword evidence="2" id="KW-0812">Transmembrane</keyword>
<dbReference type="Pfam" id="PF04657">
    <property type="entry name" value="DMT_YdcZ"/>
    <property type="match status" value="3"/>
</dbReference>
<comment type="caution">
    <text evidence="3">The sequence shown here is derived from an EMBL/GenBank/DDBJ whole genome shotgun (WGS) entry which is preliminary data.</text>
</comment>